<dbReference type="Gene3D" id="2.70.98.70">
    <property type="match status" value="1"/>
</dbReference>
<dbReference type="Gene3D" id="1.50.10.100">
    <property type="entry name" value="Chondroitin AC/alginate lyase"/>
    <property type="match status" value="1"/>
</dbReference>
<evidence type="ECO:0000256" key="3">
    <source>
        <dbReference type="SAM" id="Phobius"/>
    </source>
</evidence>
<evidence type="ECO:0000313" key="5">
    <source>
        <dbReference type="EMBL" id="KDN37034.1"/>
    </source>
</evidence>
<comment type="caution">
    <text evidence="5">The sequence shown here is derived from an EMBL/GenBank/DDBJ whole genome shotgun (WGS) entry which is preliminary data.</text>
</comment>
<feature type="region of interest" description="Disordered" evidence="2">
    <location>
        <begin position="1"/>
        <end position="24"/>
    </location>
</feature>
<dbReference type="EMBL" id="JMSN01000150">
    <property type="protein sequence ID" value="KDN37034.1"/>
    <property type="molecule type" value="Genomic_DNA"/>
</dbReference>
<evidence type="ECO:0000259" key="4">
    <source>
        <dbReference type="Pfam" id="PF07940"/>
    </source>
</evidence>
<dbReference type="AlphaFoldDB" id="A0A066VE44"/>
<feature type="compositionally biased region" description="Polar residues" evidence="2">
    <location>
        <begin position="1"/>
        <end position="19"/>
    </location>
</feature>
<feature type="transmembrane region" description="Helical" evidence="3">
    <location>
        <begin position="99"/>
        <end position="120"/>
    </location>
</feature>
<feature type="non-terminal residue" evidence="5">
    <location>
        <position position="864"/>
    </location>
</feature>
<dbReference type="RefSeq" id="XP_013240243.1">
    <property type="nucleotide sequence ID" value="XM_013384789.1"/>
</dbReference>
<dbReference type="InterPro" id="IPR012480">
    <property type="entry name" value="Hepar_II_III_C"/>
</dbReference>
<evidence type="ECO:0000256" key="1">
    <source>
        <dbReference type="ARBA" id="ARBA00004196"/>
    </source>
</evidence>
<gene>
    <name evidence="5" type="ORF">K437DRAFT_259936</name>
</gene>
<evidence type="ECO:0000256" key="2">
    <source>
        <dbReference type="SAM" id="MobiDB-lite"/>
    </source>
</evidence>
<keyword evidence="6" id="KW-1185">Reference proteome</keyword>
<dbReference type="GeneID" id="25265415"/>
<proteinExistence type="predicted"/>
<dbReference type="PANTHER" id="PTHR38045:SF1">
    <property type="entry name" value="HEPARINASE II_III-LIKE PROTEIN"/>
    <property type="match status" value="1"/>
</dbReference>
<name>A0A066VE44_TILAU</name>
<feature type="region of interest" description="Disordered" evidence="2">
    <location>
        <begin position="843"/>
        <end position="864"/>
    </location>
</feature>
<dbReference type="STRING" id="1037660.A0A066VE44"/>
<organism evidence="5 6">
    <name type="scientific">Tilletiaria anomala (strain ATCC 24038 / CBS 436.72 / UBC 951)</name>
    <dbReference type="NCBI Taxonomy" id="1037660"/>
    <lineage>
        <taxon>Eukaryota</taxon>
        <taxon>Fungi</taxon>
        <taxon>Dikarya</taxon>
        <taxon>Basidiomycota</taxon>
        <taxon>Ustilaginomycotina</taxon>
        <taxon>Exobasidiomycetes</taxon>
        <taxon>Georgefischeriales</taxon>
        <taxon>Tilletiariaceae</taxon>
        <taxon>Tilletiaria</taxon>
    </lineage>
</organism>
<dbReference type="GO" id="GO:0016829">
    <property type="term" value="F:lyase activity"/>
    <property type="evidence" value="ECO:0007669"/>
    <property type="project" value="InterPro"/>
</dbReference>
<dbReference type="HOGENOM" id="CLU_008982_1_0_1"/>
<protein>
    <recommendedName>
        <fullName evidence="4">Heparinase II/III-like C-terminal domain-containing protein</fullName>
    </recommendedName>
</protein>
<accession>A0A066VE44</accession>
<sequence length="864" mass="94363">MSYQRPQDTHILPNTSGYQVQGGGYSDYPQQTTGGMYNNNAANQSGYYYSDTPAAGASYGGTPAKDYEQPGWSQQPNAAQHAAQKYSYKAPAQKRRSKWLLIGLPILVLIIAGAVLGAIFGSRAAKRNNSNSVGSAHVDNPKQASTANAHAEAGGVDKLFYGSTDPYGNPRFLPTVNTAAPTGNGNPAVTCNDDTDPSSLSLNNLRSHPRIIAPGYMWSCMAEKINKDAYLTIMNDSVMANATAFAAMPPTNYSIDGGYNRSGILDVSREVQLRLRSWGYAYKMTNDRSWVQRAWEELSVAAGNNSNVQFGQGPPPHPNGHWNPAHFLDTAEMTAAFAIAFDWMYDAWNTTQKAFIVDWIIQFGLTPGLNQYQTDDGWWKKDVNGNGNWNCVCNSGMLLGALAIIGDDAKDLSQTATKVVNHAIDNIKNNCFNGPYADGTWAETANYWYFGTNAAARAESALVSATGNNQGLNQKFYQTGYYHMYVSGNGGLFNYGDHGPNKFSTNANAMLWWGNYYKQPLLTLFQRDRADALGDPIAMFWYDTSAKGAFWNNLPLDRYFDDPRGSWMSMRSSWTDFNGLFVAMKASALTGHQTHGDLDVGDFVLDAMGTRWAGEYGSAQYLSTDYFSNETQGSTRWQYFRKGTQGQNTLVINKADQSVMAAPSNTWGSQHNLTQTSDINYKPGTNDIAYFVTDMSSAYNQTADKVQRGIRLLNGRRQVLLQDEIAAGVAQNGIQWRIQTNATVSISGSIATLTIKSIDDPNAAIGLNVPISAKTLKVQILSPPNAQFTHNGPPAERLYGTDPDPANGGDPINTGVTTLIIDIPNPSGATTIQTLWQPQWDDLTSADSSTPQSVPLVSWTPTSH</sequence>
<dbReference type="OrthoDB" id="3476529at2759"/>
<dbReference type="InParanoid" id="A0A066VE44"/>
<dbReference type="InterPro" id="IPR008929">
    <property type="entry name" value="Chondroitin_lyas"/>
</dbReference>
<comment type="subcellular location">
    <subcellularLocation>
        <location evidence="1">Cell envelope</location>
    </subcellularLocation>
</comment>
<feature type="region of interest" description="Disordered" evidence="2">
    <location>
        <begin position="129"/>
        <end position="149"/>
    </location>
</feature>
<keyword evidence="3" id="KW-0812">Transmembrane</keyword>
<dbReference type="PANTHER" id="PTHR38045">
    <property type="entry name" value="CHROMOSOME 1, WHOLE GENOME SHOTGUN SEQUENCE"/>
    <property type="match status" value="1"/>
</dbReference>
<feature type="domain" description="Heparinase II/III-like C-terminal" evidence="4">
    <location>
        <begin position="578"/>
        <end position="755"/>
    </location>
</feature>
<dbReference type="OMA" id="YWGYGTS"/>
<dbReference type="Pfam" id="PF07940">
    <property type="entry name" value="Hepar_II_III_C"/>
    <property type="match status" value="1"/>
</dbReference>
<feature type="compositionally biased region" description="Polar residues" evidence="2">
    <location>
        <begin position="845"/>
        <end position="864"/>
    </location>
</feature>
<reference evidence="5 6" key="1">
    <citation type="submission" date="2014-05" db="EMBL/GenBank/DDBJ databases">
        <title>Draft genome sequence of a rare smut relative, Tilletiaria anomala UBC 951.</title>
        <authorList>
            <consortium name="DOE Joint Genome Institute"/>
            <person name="Toome M."/>
            <person name="Kuo A."/>
            <person name="Henrissat B."/>
            <person name="Lipzen A."/>
            <person name="Tritt A."/>
            <person name="Yoshinaga Y."/>
            <person name="Zane M."/>
            <person name="Barry K."/>
            <person name="Grigoriev I.V."/>
            <person name="Spatafora J.W."/>
            <person name="Aimea M.C."/>
        </authorList>
    </citation>
    <scope>NUCLEOTIDE SEQUENCE [LARGE SCALE GENOMIC DNA]</scope>
    <source>
        <strain evidence="5 6">UBC 951</strain>
    </source>
</reference>
<dbReference type="SUPFAM" id="SSF48230">
    <property type="entry name" value="Chondroitin AC/alginate lyase"/>
    <property type="match status" value="1"/>
</dbReference>
<dbReference type="Proteomes" id="UP000027361">
    <property type="component" value="Unassembled WGS sequence"/>
</dbReference>
<keyword evidence="3" id="KW-1133">Transmembrane helix</keyword>
<keyword evidence="3" id="KW-0472">Membrane</keyword>
<evidence type="ECO:0000313" key="6">
    <source>
        <dbReference type="Proteomes" id="UP000027361"/>
    </source>
</evidence>